<dbReference type="Proteomes" id="UP000237755">
    <property type="component" value="Unassembled WGS sequence"/>
</dbReference>
<dbReference type="EMBL" id="MPZN01000025">
    <property type="protein sequence ID" value="PPL18859.1"/>
    <property type="molecule type" value="Genomic_DNA"/>
</dbReference>
<evidence type="ECO:0000313" key="1">
    <source>
        <dbReference type="EMBL" id="PPL18859.1"/>
    </source>
</evidence>
<reference evidence="1 2" key="1">
    <citation type="journal article" date="2008" name="Int. J. Syst. Evol. Microbiol.">
        <title>Leifsonia pindariensis sp. nov., isolated from the Pindari glacier of the Indian Himalayas, and emended description of the genus Leifsonia.</title>
        <authorList>
            <person name="Reddy G.S."/>
            <person name="Prabagaran S.R."/>
            <person name="Shivaji S."/>
        </authorList>
    </citation>
    <scope>NUCLEOTIDE SEQUENCE [LARGE SCALE GENOMIC DNA]</scope>
    <source>
        <strain evidence="1 2">PON 10</strain>
    </source>
</reference>
<proteinExistence type="predicted"/>
<accession>A0ABX5AWU8</accession>
<comment type="caution">
    <text evidence="1">The sequence shown here is derived from an EMBL/GenBank/DDBJ whole genome shotgun (WGS) entry which is preliminary data.</text>
</comment>
<organism evidence="1 2">
    <name type="scientific">Microterricola pindariensis</name>
    <dbReference type="NCBI Taxonomy" id="478010"/>
    <lineage>
        <taxon>Bacteria</taxon>
        <taxon>Bacillati</taxon>
        <taxon>Actinomycetota</taxon>
        <taxon>Actinomycetes</taxon>
        <taxon>Micrococcales</taxon>
        <taxon>Microbacteriaceae</taxon>
        <taxon>Microterricola</taxon>
    </lineage>
</organism>
<protein>
    <recommendedName>
        <fullName evidence="3">DUF559 domain-containing protein</fullName>
    </recommendedName>
</protein>
<evidence type="ECO:0008006" key="3">
    <source>
        <dbReference type="Google" id="ProtNLM"/>
    </source>
</evidence>
<dbReference type="Gene3D" id="3.40.960.10">
    <property type="entry name" value="VSR Endonuclease"/>
    <property type="match status" value="1"/>
</dbReference>
<gene>
    <name evidence="1" type="ORF">GY24_09190</name>
</gene>
<dbReference type="InterPro" id="IPR011335">
    <property type="entry name" value="Restrct_endonuc-II-like"/>
</dbReference>
<name>A0ABX5AWU8_9MICO</name>
<dbReference type="SUPFAM" id="SSF52980">
    <property type="entry name" value="Restriction endonuclease-like"/>
    <property type="match status" value="1"/>
</dbReference>
<sequence length="228" mass="25552">MPLPAEQERALVLHVSTSVAGGIPRCRGVVGHQGAWDRSPTERAGLRLSAAVHAWCELASLLAVDDLVAAGDFLVTGDEPYSGLPPLATLEQLTAAVRAYGSRRYARRLRQALALVRYGSMSRMESLTRLAMQAAGLPEPNLNHPVFDEHGTQTALIDLAYPEFKVGIEYQGDGHRDRVQYRNDTARRERLEDRGWTIVYVTADDLRFRLNETMDRIRTRLRQRGARF</sequence>
<evidence type="ECO:0000313" key="2">
    <source>
        <dbReference type="Proteomes" id="UP000237755"/>
    </source>
</evidence>
<keyword evidence="2" id="KW-1185">Reference proteome</keyword>